<accession>A0A9Q0L7T3</accession>
<proteinExistence type="predicted"/>
<evidence type="ECO:0000313" key="3">
    <source>
        <dbReference type="Proteomes" id="UP001149090"/>
    </source>
</evidence>
<organism evidence="2 3">
    <name type="scientific">Anaeramoeba ignava</name>
    <name type="common">Anaerobic marine amoeba</name>
    <dbReference type="NCBI Taxonomy" id="1746090"/>
    <lineage>
        <taxon>Eukaryota</taxon>
        <taxon>Metamonada</taxon>
        <taxon>Anaeramoebidae</taxon>
        <taxon>Anaeramoeba</taxon>
    </lineage>
</organism>
<dbReference type="AlphaFoldDB" id="A0A9Q0L7T3"/>
<gene>
    <name evidence="2" type="ORF">M0811_02856</name>
</gene>
<name>A0A9Q0L7T3_ANAIG</name>
<dbReference type="Proteomes" id="UP001149090">
    <property type="component" value="Unassembled WGS sequence"/>
</dbReference>
<keyword evidence="3" id="KW-1185">Reference proteome</keyword>
<feature type="region of interest" description="Disordered" evidence="1">
    <location>
        <begin position="66"/>
        <end position="143"/>
    </location>
</feature>
<dbReference type="CDD" id="cd00590">
    <property type="entry name" value="RRM_SF"/>
    <property type="match status" value="1"/>
</dbReference>
<feature type="compositionally biased region" description="Polar residues" evidence="1">
    <location>
        <begin position="130"/>
        <end position="141"/>
    </location>
</feature>
<evidence type="ECO:0008006" key="4">
    <source>
        <dbReference type="Google" id="ProtNLM"/>
    </source>
</evidence>
<dbReference type="InterPro" id="IPR035979">
    <property type="entry name" value="RBD_domain_sf"/>
</dbReference>
<evidence type="ECO:0000256" key="1">
    <source>
        <dbReference type="SAM" id="MobiDB-lite"/>
    </source>
</evidence>
<reference evidence="2" key="1">
    <citation type="submission" date="2022-10" db="EMBL/GenBank/DDBJ databases">
        <title>Novel sulphate-reducing endosymbionts in the free-living metamonad Anaeramoeba.</title>
        <authorList>
            <person name="Jerlstrom-Hultqvist J."/>
            <person name="Cepicka I."/>
            <person name="Gallot-Lavallee L."/>
            <person name="Salas-Leiva D."/>
            <person name="Curtis B.A."/>
            <person name="Zahonova K."/>
            <person name="Pipaliya S."/>
            <person name="Dacks J."/>
            <person name="Roger A.J."/>
        </authorList>
    </citation>
    <scope>NUCLEOTIDE SEQUENCE</scope>
    <source>
        <strain evidence="2">BMAN</strain>
    </source>
</reference>
<comment type="caution">
    <text evidence="2">The sequence shown here is derived from an EMBL/GenBank/DDBJ whole genome shotgun (WGS) entry which is preliminary data.</text>
</comment>
<dbReference type="GO" id="GO:0003676">
    <property type="term" value="F:nucleic acid binding"/>
    <property type="evidence" value="ECO:0007669"/>
    <property type="project" value="InterPro"/>
</dbReference>
<feature type="compositionally biased region" description="Basic and acidic residues" evidence="1">
    <location>
        <begin position="115"/>
        <end position="124"/>
    </location>
</feature>
<feature type="compositionally biased region" description="Basic residues" evidence="1">
    <location>
        <begin position="69"/>
        <end position="95"/>
    </location>
</feature>
<sequence length="195" mass="22677">MGRSIFISKIPPTLSIAIIYELLSEYTPRQGYIRGSYGFIKVNNHEEVIKKYSKIWLHEGPITMEIATGKRKGKKNNGHKKQRKRRKRSYKKKDKKKGDTTERNSTTKATALHPDQIDKQEGGVHKHTNKQGTEEVNNTNKEPIKRKIQNMKNPLQKPLIIQGENQKTKNSIRHIANEIAETWTRETPHFKIKDK</sequence>
<protein>
    <recommendedName>
        <fullName evidence="4">RRM domain-containing protein</fullName>
    </recommendedName>
</protein>
<dbReference type="SUPFAM" id="SSF54928">
    <property type="entry name" value="RNA-binding domain, RBD"/>
    <property type="match status" value="1"/>
</dbReference>
<dbReference type="EMBL" id="JAPDFW010000125">
    <property type="protein sequence ID" value="KAJ5067668.1"/>
    <property type="molecule type" value="Genomic_DNA"/>
</dbReference>
<evidence type="ECO:0000313" key="2">
    <source>
        <dbReference type="EMBL" id="KAJ5067668.1"/>
    </source>
</evidence>